<gene>
    <name evidence="2" type="ORF">ABG768_022503</name>
</gene>
<accession>A0AAW2ALY6</accession>
<dbReference type="Proteomes" id="UP001479290">
    <property type="component" value="Unassembled WGS sequence"/>
</dbReference>
<feature type="compositionally biased region" description="Basic and acidic residues" evidence="1">
    <location>
        <begin position="68"/>
        <end position="81"/>
    </location>
</feature>
<reference evidence="2 3" key="1">
    <citation type="submission" date="2024-05" db="EMBL/GenBank/DDBJ databases">
        <title>A high-quality chromosomal-level genome assembly of Topmouth culter (Culter alburnus).</title>
        <authorList>
            <person name="Zhao H."/>
        </authorList>
    </citation>
    <scope>NUCLEOTIDE SEQUENCE [LARGE SCALE GENOMIC DNA]</scope>
    <source>
        <strain evidence="2">CATC2023</strain>
        <tissue evidence="2">Muscle</tissue>
    </source>
</reference>
<comment type="caution">
    <text evidence="2">The sequence shown here is derived from an EMBL/GenBank/DDBJ whole genome shotgun (WGS) entry which is preliminary data.</text>
</comment>
<sequence length="91" mass="10278">MLTHNLSHLIYWAQSKSTKRKYERTVKTKGKPERCEQVSLEKREERLPSTLPSVNHASLSLPQSTRVVGERGESMGEKAREVGVPTLGCNE</sequence>
<feature type="compositionally biased region" description="Basic and acidic residues" evidence="1">
    <location>
        <begin position="23"/>
        <end position="47"/>
    </location>
</feature>
<feature type="region of interest" description="Disordered" evidence="1">
    <location>
        <begin position="23"/>
        <end position="91"/>
    </location>
</feature>
<feature type="compositionally biased region" description="Polar residues" evidence="1">
    <location>
        <begin position="50"/>
        <end position="66"/>
    </location>
</feature>
<name>A0AAW2ALY6_CULAL</name>
<evidence type="ECO:0000256" key="1">
    <source>
        <dbReference type="SAM" id="MobiDB-lite"/>
    </source>
</evidence>
<protein>
    <submittedName>
        <fullName evidence="2">Uncharacterized protein</fullName>
    </submittedName>
</protein>
<dbReference type="AlphaFoldDB" id="A0AAW2ALY6"/>
<dbReference type="EMBL" id="JAWDJR010000005">
    <property type="protein sequence ID" value="KAK9974402.1"/>
    <property type="molecule type" value="Genomic_DNA"/>
</dbReference>
<organism evidence="2 3">
    <name type="scientific">Culter alburnus</name>
    <name type="common">Topmouth culter</name>
    <dbReference type="NCBI Taxonomy" id="194366"/>
    <lineage>
        <taxon>Eukaryota</taxon>
        <taxon>Metazoa</taxon>
        <taxon>Chordata</taxon>
        <taxon>Craniata</taxon>
        <taxon>Vertebrata</taxon>
        <taxon>Euteleostomi</taxon>
        <taxon>Actinopterygii</taxon>
        <taxon>Neopterygii</taxon>
        <taxon>Teleostei</taxon>
        <taxon>Ostariophysi</taxon>
        <taxon>Cypriniformes</taxon>
        <taxon>Xenocyprididae</taxon>
        <taxon>Xenocypridinae</taxon>
        <taxon>Culter</taxon>
    </lineage>
</organism>
<feature type="non-terminal residue" evidence="2">
    <location>
        <position position="91"/>
    </location>
</feature>
<proteinExistence type="predicted"/>
<evidence type="ECO:0000313" key="3">
    <source>
        <dbReference type="Proteomes" id="UP001479290"/>
    </source>
</evidence>
<keyword evidence="3" id="KW-1185">Reference proteome</keyword>
<evidence type="ECO:0000313" key="2">
    <source>
        <dbReference type="EMBL" id="KAK9974402.1"/>
    </source>
</evidence>